<dbReference type="CDD" id="cd01894">
    <property type="entry name" value="EngA1"/>
    <property type="match status" value="1"/>
</dbReference>
<feature type="binding site" evidence="8">
    <location>
        <begin position="368"/>
        <end position="371"/>
    </location>
    <ligand>
        <name>GTP</name>
        <dbReference type="ChEBI" id="CHEBI:37565"/>
        <label>2</label>
    </ligand>
</feature>
<keyword evidence="5 8" id="KW-0547">Nucleotide-binding</keyword>
<feature type="binding site" evidence="8">
    <location>
        <begin position="193"/>
        <end position="196"/>
    </location>
    <ligand>
        <name>GTP</name>
        <dbReference type="ChEBI" id="CHEBI:37565"/>
        <label>1</label>
    </ligand>
</feature>
<evidence type="ECO:0000256" key="3">
    <source>
        <dbReference type="ARBA" id="ARBA00022517"/>
    </source>
</evidence>
<dbReference type="GO" id="GO:0005525">
    <property type="term" value="F:GTP binding"/>
    <property type="evidence" value="ECO:0007669"/>
    <property type="project" value="UniProtKB-UniRule"/>
</dbReference>
<dbReference type="Gene3D" id="3.30.300.20">
    <property type="match status" value="1"/>
</dbReference>
<dbReference type="PIRSF" id="PIRSF006485">
    <property type="entry name" value="GTP-binding_EngA"/>
    <property type="match status" value="1"/>
</dbReference>
<dbReference type="FunFam" id="3.30.300.20:FF:000004">
    <property type="entry name" value="GTPase Der"/>
    <property type="match status" value="1"/>
</dbReference>
<dbReference type="Pfam" id="PF14714">
    <property type="entry name" value="KH_dom-like"/>
    <property type="match status" value="1"/>
</dbReference>
<dbReference type="FunFam" id="3.40.50.300:FF:000057">
    <property type="entry name" value="GTPase Der"/>
    <property type="match status" value="1"/>
</dbReference>
<gene>
    <name evidence="8 12" type="primary">der</name>
    <name evidence="12" type="ORF">NCTC10588_02688</name>
</gene>
<comment type="similarity">
    <text evidence="1 8 9 10">Belongs to the TRAFAC class TrmE-Era-EngA-EngB-Septin-like GTPase superfamily. EngA (Der) GTPase family.</text>
</comment>
<dbReference type="AlphaFoldDB" id="A0A7Z7LX81"/>
<evidence type="ECO:0000256" key="2">
    <source>
        <dbReference type="ARBA" id="ARBA00020953"/>
    </source>
</evidence>
<dbReference type="PANTHER" id="PTHR43834:SF6">
    <property type="entry name" value="GTPASE DER"/>
    <property type="match status" value="1"/>
</dbReference>
<evidence type="ECO:0000256" key="1">
    <source>
        <dbReference type="ARBA" id="ARBA00008279"/>
    </source>
</evidence>
<comment type="caution">
    <text evidence="12">The sequence shown here is derived from an EMBL/GenBank/DDBJ whole genome shotgun (WGS) entry which is preliminary data.</text>
</comment>
<proteinExistence type="inferred from homology"/>
<dbReference type="FunFam" id="3.40.50.300:FF:000040">
    <property type="entry name" value="GTPase Der"/>
    <property type="match status" value="1"/>
</dbReference>
<dbReference type="NCBIfam" id="TIGR00231">
    <property type="entry name" value="small_GTP"/>
    <property type="match status" value="2"/>
</dbReference>
<dbReference type="PANTHER" id="PTHR43834">
    <property type="entry name" value="GTPASE DER"/>
    <property type="match status" value="1"/>
</dbReference>
<comment type="function">
    <text evidence="8 10">GTPase that plays an essential role in the late steps of ribosome biogenesis.</text>
</comment>
<dbReference type="Pfam" id="PF01926">
    <property type="entry name" value="MMR_HSR1"/>
    <property type="match status" value="2"/>
</dbReference>
<organism evidence="12 13">
    <name type="scientific">Elizabethkingia anophelis</name>
    <dbReference type="NCBI Taxonomy" id="1117645"/>
    <lineage>
        <taxon>Bacteria</taxon>
        <taxon>Pseudomonadati</taxon>
        <taxon>Bacteroidota</taxon>
        <taxon>Flavobacteriia</taxon>
        <taxon>Flavobacteriales</taxon>
        <taxon>Weeksellaceae</taxon>
        <taxon>Elizabethkingia</taxon>
    </lineage>
</organism>
<evidence type="ECO:0000313" key="12">
    <source>
        <dbReference type="EMBL" id="STD07692.1"/>
    </source>
</evidence>
<sequence length="510" mass="58739">MKFPYQIYKKYCLYAHLQYINLFRCKYKTGNNKLNSYLCKNFWARKDRVTHSLTSSFSLRLYHTLSEAEEKQNFMSNIVAIVGRPNVGKSTLFNRLLERREAIVDSTAGVTRDRHYGKSEWNGVEFTVIDTGGYDVGTDDVFEEEIRKQVQLAVDEATSIIFMMNVEEGLTDTDYEIYHLLRRSNKPVYIVVNKVDSSREELPATEFYQLGIDKYFTLSSATGSGTGDLLDDVVRDFPTTEYKDPFEGLPKITIVGRPNVGKSTMTNALLDNERNIVTDIAGTTRDSIQSLYNKFGHEFVLVDTAGMRKKNKVSEDLEFYSVMRSVRAIENSDVVIIMVDATLGWEAQDMSIFGIAQRNRKGIVILVNKWDLVEDKKTNTMRDFEQAIRDKIGQFSDVPILFVSALTKQRILKSVETAMEVYENRKKKIKTSKLNEVMLPIFEGTPPPAIKGKYIKIKYCVQLPTPSPQFVFFCNLPQYVKEPYKRFTENQLRKEFGFTGVPIEVYFRQK</sequence>
<evidence type="ECO:0000256" key="6">
    <source>
        <dbReference type="ARBA" id="ARBA00023134"/>
    </source>
</evidence>
<evidence type="ECO:0000313" key="13">
    <source>
        <dbReference type="Proteomes" id="UP000254876"/>
    </source>
</evidence>
<protein>
    <recommendedName>
        <fullName evidence="2 8">GTPase Der</fullName>
    </recommendedName>
    <alternativeName>
        <fullName evidence="7 8">GTP-binding protein EngA</fullName>
    </alternativeName>
</protein>
<keyword evidence="4 10" id="KW-0677">Repeat</keyword>
<dbReference type="GO" id="GO:0043022">
    <property type="term" value="F:ribosome binding"/>
    <property type="evidence" value="ECO:0007669"/>
    <property type="project" value="TreeGrafter"/>
</dbReference>
<dbReference type="GO" id="GO:0042254">
    <property type="term" value="P:ribosome biogenesis"/>
    <property type="evidence" value="ECO:0007669"/>
    <property type="project" value="UniProtKB-KW"/>
</dbReference>
<dbReference type="PRINTS" id="PR00326">
    <property type="entry name" value="GTP1OBG"/>
</dbReference>
<dbReference type="EMBL" id="UFYD01000001">
    <property type="protein sequence ID" value="STD07692.1"/>
    <property type="molecule type" value="Genomic_DNA"/>
</dbReference>
<comment type="subunit">
    <text evidence="8">Associates with the 50S ribosomal subunit.</text>
</comment>
<dbReference type="InterPro" id="IPR005225">
    <property type="entry name" value="Small_GTP-bd"/>
</dbReference>
<evidence type="ECO:0000256" key="7">
    <source>
        <dbReference type="ARBA" id="ARBA00032345"/>
    </source>
</evidence>
<feature type="binding site" evidence="8">
    <location>
        <begin position="256"/>
        <end position="263"/>
    </location>
    <ligand>
        <name>GTP</name>
        <dbReference type="ChEBI" id="CHEBI:37565"/>
        <label>2</label>
    </ligand>
</feature>
<dbReference type="InterPro" id="IPR006073">
    <property type="entry name" value="GTP-bd"/>
</dbReference>
<dbReference type="CDD" id="cd01895">
    <property type="entry name" value="EngA2"/>
    <property type="match status" value="1"/>
</dbReference>
<feature type="binding site" evidence="8">
    <location>
        <begin position="130"/>
        <end position="134"/>
    </location>
    <ligand>
        <name>GTP</name>
        <dbReference type="ChEBI" id="CHEBI:37565"/>
        <label>1</label>
    </ligand>
</feature>
<evidence type="ECO:0000256" key="8">
    <source>
        <dbReference type="HAMAP-Rule" id="MF_00195"/>
    </source>
</evidence>
<keyword evidence="3 8" id="KW-0690">Ribosome biogenesis</keyword>
<dbReference type="InterPro" id="IPR032859">
    <property type="entry name" value="KH_dom-like"/>
</dbReference>
<dbReference type="SUPFAM" id="SSF52540">
    <property type="entry name" value="P-loop containing nucleoside triphosphate hydrolases"/>
    <property type="match status" value="2"/>
</dbReference>
<feature type="binding site" evidence="8">
    <location>
        <begin position="83"/>
        <end position="90"/>
    </location>
    <ligand>
        <name>GTP</name>
        <dbReference type="ChEBI" id="CHEBI:37565"/>
        <label>1</label>
    </ligand>
</feature>
<dbReference type="HAMAP" id="MF_00195">
    <property type="entry name" value="GTPase_Der"/>
    <property type="match status" value="1"/>
</dbReference>
<evidence type="ECO:0000256" key="10">
    <source>
        <dbReference type="RuleBase" id="RU004481"/>
    </source>
</evidence>
<feature type="binding site" evidence="8">
    <location>
        <begin position="303"/>
        <end position="307"/>
    </location>
    <ligand>
        <name>GTP</name>
        <dbReference type="ChEBI" id="CHEBI:37565"/>
        <label>2</label>
    </ligand>
</feature>
<name>A0A7Z7LX81_9FLAO</name>
<feature type="domain" description="EngA-type G" evidence="11">
    <location>
        <begin position="77"/>
        <end position="241"/>
    </location>
</feature>
<evidence type="ECO:0000259" key="11">
    <source>
        <dbReference type="PROSITE" id="PS51712"/>
    </source>
</evidence>
<dbReference type="InterPro" id="IPR015946">
    <property type="entry name" value="KH_dom-like_a/b"/>
</dbReference>
<dbReference type="InterPro" id="IPR027417">
    <property type="entry name" value="P-loop_NTPase"/>
</dbReference>
<dbReference type="InterPro" id="IPR016484">
    <property type="entry name" value="GTPase_Der"/>
</dbReference>
<dbReference type="NCBIfam" id="TIGR03594">
    <property type="entry name" value="GTPase_EngA"/>
    <property type="match status" value="1"/>
</dbReference>
<evidence type="ECO:0000256" key="9">
    <source>
        <dbReference type="PROSITE-ProRule" id="PRU01049"/>
    </source>
</evidence>
<dbReference type="PROSITE" id="PS51712">
    <property type="entry name" value="G_ENGA"/>
    <property type="match status" value="2"/>
</dbReference>
<dbReference type="Gene3D" id="3.40.50.300">
    <property type="entry name" value="P-loop containing nucleotide triphosphate hydrolases"/>
    <property type="match status" value="2"/>
</dbReference>
<accession>A0A7Z7LX81</accession>
<evidence type="ECO:0000256" key="5">
    <source>
        <dbReference type="ARBA" id="ARBA00022741"/>
    </source>
</evidence>
<dbReference type="Proteomes" id="UP000254876">
    <property type="component" value="Unassembled WGS sequence"/>
</dbReference>
<dbReference type="InterPro" id="IPR031166">
    <property type="entry name" value="G_ENGA"/>
</dbReference>
<feature type="domain" description="EngA-type G" evidence="11">
    <location>
        <begin position="250"/>
        <end position="426"/>
    </location>
</feature>
<evidence type="ECO:0000256" key="4">
    <source>
        <dbReference type="ARBA" id="ARBA00022737"/>
    </source>
</evidence>
<reference evidence="12 13" key="1">
    <citation type="submission" date="2018-06" db="EMBL/GenBank/DDBJ databases">
        <authorList>
            <consortium name="Pathogen Informatics"/>
            <person name="Doyle S."/>
        </authorList>
    </citation>
    <scope>NUCLEOTIDE SEQUENCE [LARGE SCALE GENOMIC DNA]</scope>
    <source>
        <strain evidence="12 13">NCTC10588</strain>
    </source>
</reference>
<keyword evidence="6 8" id="KW-0342">GTP-binding</keyword>